<protein>
    <submittedName>
        <fullName evidence="1">Uncharacterized protein</fullName>
    </submittedName>
</protein>
<proteinExistence type="predicted"/>
<dbReference type="EMBL" id="QURB01000005">
    <property type="protein sequence ID" value="RFC54073.1"/>
    <property type="molecule type" value="Genomic_DNA"/>
</dbReference>
<reference evidence="1 2" key="1">
    <citation type="submission" date="2018-08" db="EMBL/GenBank/DDBJ databases">
        <title>The draft genome squence of Brumimicrobium sp. N62.</title>
        <authorList>
            <person name="Du Z.-J."/>
            <person name="Luo H.-R."/>
        </authorList>
    </citation>
    <scope>NUCLEOTIDE SEQUENCE [LARGE SCALE GENOMIC DNA]</scope>
    <source>
        <strain evidence="1 2">N62</strain>
    </source>
</reference>
<comment type="caution">
    <text evidence="1">The sequence shown here is derived from an EMBL/GenBank/DDBJ whole genome shotgun (WGS) entry which is preliminary data.</text>
</comment>
<dbReference type="RefSeq" id="WP_116880913.1">
    <property type="nucleotide sequence ID" value="NZ_QURB01000005.1"/>
</dbReference>
<dbReference type="OrthoDB" id="1413291at2"/>
<name>A0A3E1EX68_9FLAO</name>
<evidence type="ECO:0000313" key="2">
    <source>
        <dbReference type="Proteomes" id="UP000257127"/>
    </source>
</evidence>
<keyword evidence="2" id="KW-1185">Reference proteome</keyword>
<organism evidence="1 2">
    <name type="scientific">Brumimicrobium aurantiacum</name>
    <dbReference type="NCBI Taxonomy" id="1737063"/>
    <lineage>
        <taxon>Bacteria</taxon>
        <taxon>Pseudomonadati</taxon>
        <taxon>Bacteroidota</taxon>
        <taxon>Flavobacteriia</taxon>
        <taxon>Flavobacteriales</taxon>
        <taxon>Crocinitomicaceae</taxon>
        <taxon>Brumimicrobium</taxon>
    </lineage>
</organism>
<dbReference type="AlphaFoldDB" id="A0A3E1EX68"/>
<gene>
    <name evidence="1" type="ORF">DXU93_08770</name>
</gene>
<evidence type="ECO:0000313" key="1">
    <source>
        <dbReference type="EMBL" id="RFC54073.1"/>
    </source>
</evidence>
<accession>A0A3E1EX68</accession>
<sequence length="93" mass="10267">MKYILFVAVFLIINVQFSFAQGRVDGFYKGKGNIELAIGGGVEFASHYFAGTDKISLSREIYYSSLTVASGITDCFDIYLNIPYVMIGNESSI</sequence>
<dbReference type="Proteomes" id="UP000257127">
    <property type="component" value="Unassembled WGS sequence"/>
</dbReference>